<dbReference type="HOGENOM" id="CLU_2049578_0_0_1"/>
<accession>D6RQ85</accession>
<name>D6RQ85_COPC7</name>
<sequence length="120" mass="13271">MQSVKVDDGTFTSNTTGKIGLEERGGRHERRIIWPPVAHEGVDFSAQAYAQAIVERHRKNMRTKVVFTQVAHFNAAGDLLVWVCGDGQTDKGATMGGENKPDRFAIVEELSEGWCPNVWG</sequence>
<evidence type="ECO:0000256" key="1">
    <source>
        <dbReference type="SAM" id="MobiDB-lite"/>
    </source>
</evidence>
<dbReference type="GeneID" id="9378622"/>
<reference evidence="2 3" key="1">
    <citation type="journal article" date="2010" name="Proc. Natl. Acad. Sci. U.S.A.">
        <title>Insights into evolution of multicellular fungi from the assembled chromosomes of the mushroom Coprinopsis cinerea (Coprinus cinereus).</title>
        <authorList>
            <person name="Stajich J.E."/>
            <person name="Wilke S.K."/>
            <person name="Ahren D."/>
            <person name="Au C.H."/>
            <person name="Birren B.W."/>
            <person name="Borodovsky M."/>
            <person name="Burns C."/>
            <person name="Canback B."/>
            <person name="Casselton L.A."/>
            <person name="Cheng C.K."/>
            <person name="Deng J."/>
            <person name="Dietrich F.S."/>
            <person name="Fargo D.C."/>
            <person name="Farman M.L."/>
            <person name="Gathman A.C."/>
            <person name="Goldberg J."/>
            <person name="Guigo R."/>
            <person name="Hoegger P.J."/>
            <person name="Hooker J.B."/>
            <person name="Huggins A."/>
            <person name="James T.Y."/>
            <person name="Kamada T."/>
            <person name="Kilaru S."/>
            <person name="Kodira C."/>
            <person name="Kues U."/>
            <person name="Kupfer D."/>
            <person name="Kwan H.S."/>
            <person name="Lomsadze A."/>
            <person name="Li W."/>
            <person name="Lilly W.W."/>
            <person name="Ma L.J."/>
            <person name="Mackey A.J."/>
            <person name="Manning G."/>
            <person name="Martin F."/>
            <person name="Muraguchi H."/>
            <person name="Natvig D.O."/>
            <person name="Palmerini H."/>
            <person name="Ramesh M.A."/>
            <person name="Rehmeyer C.J."/>
            <person name="Roe B.A."/>
            <person name="Shenoy N."/>
            <person name="Stanke M."/>
            <person name="Ter-Hovhannisyan V."/>
            <person name="Tunlid A."/>
            <person name="Velagapudi R."/>
            <person name="Vision T.J."/>
            <person name="Zeng Q."/>
            <person name="Zolan M.E."/>
            <person name="Pukkila P.J."/>
        </authorList>
    </citation>
    <scope>NUCLEOTIDE SEQUENCE [LARGE SCALE GENOMIC DNA]</scope>
    <source>
        <strain evidence="3">Okayama-7 / 130 / ATCC MYA-4618 / FGSC 9003</strain>
    </source>
</reference>
<dbReference type="EMBL" id="AACS02000011">
    <property type="protein sequence ID" value="EFI26803.1"/>
    <property type="molecule type" value="Genomic_DNA"/>
</dbReference>
<dbReference type="AlphaFoldDB" id="D6RQ85"/>
<feature type="region of interest" description="Disordered" evidence="1">
    <location>
        <begin position="1"/>
        <end position="25"/>
    </location>
</feature>
<evidence type="ECO:0000313" key="2">
    <source>
        <dbReference type="EMBL" id="EFI26803.1"/>
    </source>
</evidence>
<dbReference type="InParanoid" id="D6RQ85"/>
<dbReference type="KEGG" id="cci:CC1G_15726"/>
<gene>
    <name evidence="2" type="ORF">CC1G_15726</name>
</gene>
<dbReference type="Proteomes" id="UP000001861">
    <property type="component" value="Unassembled WGS sequence"/>
</dbReference>
<evidence type="ECO:0000313" key="3">
    <source>
        <dbReference type="Proteomes" id="UP000001861"/>
    </source>
</evidence>
<organism evidence="2 3">
    <name type="scientific">Coprinopsis cinerea (strain Okayama-7 / 130 / ATCC MYA-4618 / FGSC 9003)</name>
    <name type="common">Inky cap fungus</name>
    <name type="synonym">Hormographiella aspergillata</name>
    <dbReference type="NCBI Taxonomy" id="240176"/>
    <lineage>
        <taxon>Eukaryota</taxon>
        <taxon>Fungi</taxon>
        <taxon>Dikarya</taxon>
        <taxon>Basidiomycota</taxon>
        <taxon>Agaricomycotina</taxon>
        <taxon>Agaricomycetes</taxon>
        <taxon>Agaricomycetidae</taxon>
        <taxon>Agaricales</taxon>
        <taxon>Agaricineae</taxon>
        <taxon>Psathyrellaceae</taxon>
        <taxon>Coprinopsis</taxon>
    </lineage>
</organism>
<dbReference type="RefSeq" id="XP_002910297.1">
    <property type="nucleotide sequence ID" value="XM_002910251.1"/>
</dbReference>
<comment type="caution">
    <text evidence="2">The sequence shown here is derived from an EMBL/GenBank/DDBJ whole genome shotgun (WGS) entry which is preliminary data.</text>
</comment>
<proteinExistence type="predicted"/>
<protein>
    <submittedName>
        <fullName evidence="2">Uncharacterized protein</fullName>
    </submittedName>
</protein>
<dbReference type="VEuPathDB" id="FungiDB:CC1G_15726"/>
<keyword evidence="3" id="KW-1185">Reference proteome</keyword>